<keyword evidence="2" id="KW-1185">Reference proteome</keyword>
<reference evidence="1" key="1">
    <citation type="submission" date="2021-09" db="EMBL/GenBank/DDBJ databases">
        <authorList>
            <consortium name="AG Swart"/>
            <person name="Singh M."/>
            <person name="Singh A."/>
            <person name="Seah K."/>
            <person name="Emmerich C."/>
        </authorList>
    </citation>
    <scope>NUCLEOTIDE SEQUENCE</scope>
    <source>
        <strain evidence="1">ATCC30299</strain>
    </source>
</reference>
<name>A0AAU9J5Y5_9CILI</name>
<organism evidence="1 2">
    <name type="scientific">Blepharisma stoltei</name>
    <dbReference type="NCBI Taxonomy" id="1481888"/>
    <lineage>
        <taxon>Eukaryota</taxon>
        <taxon>Sar</taxon>
        <taxon>Alveolata</taxon>
        <taxon>Ciliophora</taxon>
        <taxon>Postciliodesmatophora</taxon>
        <taxon>Heterotrichea</taxon>
        <taxon>Heterotrichida</taxon>
        <taxon>Blepharismidae</taxon>
        <taxon>Blepharisma</taxon>
    </lineage>
</organism>
<dbReference type="Proteomes" id="UP001162131">
    <property type="component" value="Unassembled WGS sequence"/>
</dbReference>
<proteinExistence type="predicted"/>
<dbReference type="AlphaFoldDB" id="A0AAU9J5Y5"/>
<comment type="caution">
    <text evidence="1">The sequence shown here is derived from an EMBL/GenBank/DDBJ whole genome shotgun (WGS) entry which is preliminary data.</text>
</comment>
<gene>
    <name evidence="1" type="ORF">BSTOLATCC_MIC28927</name>
</gene>
<evidence type="ECO:0000313" key="2">
    <source>
        <dbReference type="Proteomes" id="UP001162131"/>
    </source>
</evidence>
<sequence length="245" mass="29604">MLISRAFSFARISQSIPLRQEVLKVSEKANKKIAFRELSLFGKINHLLWTHKKKNIFFVFLLSIDFYFDFHTRVYKWATRETPMERIRKILLKKKIYRFHANCVEPETSLPKDLQQRMIDHFITKESGLLRGYPRYPLLEIAFEEKWFDEKDKWASTFYHNSGFRRFKSQKNSNMTLKEFLSFFEHVKEKNPEISLEDCFRVYQEKAEERIKAAHERGDTWLKKLNKRRQEDIEKLKGNLGLKAQ</sequence>
<protein>
    <submittedName>
        <fullName evidence="1">Uncharacterized protein</fullName>
    </submittedName>
</protein>
<dbReference type="EMBL" id="CAJZBQ010000028">
    <property type="protein sequence ID" value="CAG9321651.1"/>
    <property type="molecule type" value="Genomic_DNA"/>
</dbReference>
<accession>A0AAU9J5Y5</accession>
<evidence type="ECO:0000313" key="1">
    <source>
        <dbReference type="EMBL" id="CAG9321651.1"/>
    </source>
</evidence>